<organism evidence="1 2">
    <name type="scientific">Streptomyces hokutonensis</name>
    <dbReference type="NCBI Taxonomy" id="1306990"/>
    <lineage>
        <taxon>Bacteria</taxon>
        <taxon>Bacillati</taxon>
        <taxon>Actinomycetota</taxon>
        <taxon>Actinomycetes</taxon>
        <taxon>Kitasatosporales</taxon>
        <taxon>Streptomycetaceae</taxon>
        <taxon>Streptomyces</taxon>
    </lineage>
</organism>
<reference evidence="1 2" key="1">
    <citation type="submission" date="2024-10" db="EMBL/GenBank/DDBJ databases">
        <title>The Natural Products Discovery Center: Release of the First 8490 Sequenced Strains for Exploring Actinobacteria Biosynthetic Diversity.</title>
        <authorList>
            <person name="Kalkreuter E."/>
            <person name="Kautsar S.A."/>
            <person name="Yang D."/>
            <person name="Bader C.D."/>
            <person name="Teijaro C.N."/>
            <person name="Fluegel L."/>
            <person name="Davis C.M."/>
            <person name="Simpson J.R."/>
            <person name="Lauterbach L."/>
            <person name="Steele A.D."/>
            <person name="Gui C."/>
            <person name="Meng S."/>
            <person name="Li G."/>
            <person name="Viehrig K."/>
            <person name="Ye F."/>
            <person name="Su P."/>
            <person name="Kiefer A.F."/>
            <person name="Nichols A."/>
            <person name="Cepeda A.J."/>
            <person name="Yan W."/>
            <person name="Fan B."/>
            <person name="Jiang Y."/>
            <person name="Adhikari A."/>
            <person name="Zheng C.-J."/>
            <person name="Schuster L."/>
            <person name="Cowan T.M."/>
            <person name="Smanski M.J."/>
            <person name="Chevrette M.G."/>
            <person name="De Carvalho L.P.S."/>
            <person name="Shen B."/>
        </authorList>
    </citation>
    <scope>NUCLEOTIDE SEQUENCE [LARGE SCALE GENOMIC DNA]</scope>
    <source>
        <strain evidence="1 2">NPDC006488</strain>
    </source>
</reference>
<protein>
    <submittedName>
        <fullName evidence="1">Uncharacterized protein</fullName>
    </submittedName>
</protein>
<sequence length="41" mass="4142">MSSFSVVEKAGNVWPGTTWPTRADLAVSGATAGTSDAKISS</sequence>
<evidence type="ECO:0000313" key="2">
    <source>
        <dbReference type="Proteomes" id="UP001601303"/>
    </source>
</evidence>
<proteinExistence type="predicted"/>
<dbReference type="Proteomes" id="UP001601303">
    <property type="component" value="Unassembled WGS sequence"/>
</dbReference>
<comment type="caution">
    <text evidence="1">The sequence shown here is derived from an EMBL/GenBank/DDBJ whole genome shotgun (WGS) entry which is preliminary data.</text>
</comment>
<keyword evidence="2" id="KW-1185">Reference proteome</keyword>
<accession>A0ABW6LVH1</accession>
<gene>
    <name evidence="1" type="ORF">ACFYNQ_01970</name>
</gene>
<dbReference type="RefSeq" id="WP_388101873.1">
    <property type="nucleotide sequence ID" value="NZ_JBIAHM010000001.1"/>
</dbReference>
<dbReference type="EMBL" id="JBIAHM010000001">
    <property type="protein sequence ID" value="MFE9597327.1"/>
    <property type="molecule type" value="Genomic_DNA"/>
</dbReference>
<name>A0ABW6LVH1_9ACTN</name>
<evidence type="ECO:0000313" key="1">
    <source>
        <dbReference type="EMBL" id="MFE9597327.1"/>
    </source>
</evidence>